<dbReference type="AlphaFoldDB" id="A0A1R3G2H3"/>
<accession>A0A1R3G2H3</accession>
<protein>
    <submittedName>
        <fullName evidence="1">Uncharacterized protein</fullName>
    </submittedName>
</protein>
<keyword evidence="2" id="KW-1185">Reference proteome</keyword>
<name>A0A1R3G2H3_COCAP</name>
<comment type="caution">
    <text evidence="1">The sequence shown here is derived from an EMBL/GenBank/DDBJ whole genome shotgun (WGS) entry which is preliminary data.</text>
</comment>
<proteinExistence type="predicted"/>
<evidence type="ECO:0000313" key="1">
    <source>
        <dbReference type="EMBL" id="OMO52288.1"/>
    </source>
</evidence>
<sequence>MAIGAAKIMLRCVLEGSLAIYEIEMDRRPYHPLGDFPSQVEKASMGL</sequence>
<evidence type="ECO:0000313" key="2">
    <source>
        <dbReference type="Proteomes" id="UP000188268"/>
    </source>
</evidence>
<dbReference type="Proteomes" id="UP000188268">
    <property type="component" value="Unassembled WGS sequence"/>
</dbReference>
<gene>
    <name evidence="1" type="ORF">CCACVL1_29282</name>
</gene>
<organism evidence="1 2">
    <name type="scientific">Corchorus capsularis</name>
    <name type="common">Jute</name>
    <dbReference type="NCBI Taxonomy" id="210143"/>
    <lineage>
        <taxon>Eukaryota</taxon>
        <taxon>Viridiplantae</taxon>
        <taxon>Streptophyta</taxon>
        <taxon>Embryophyta</taxon>
        <taxon>Tracheophyta</taxon>
        <taxon>Spermatophyta</taxon>
        <taxon>Magnoliopsida</taxon>
        <taxon>eudicotyledons</taxon>
        <taxon>Gunneridae</taxon>
        <taxon>Pentapetalae</taxon>
        <taxon>rosids</taxon>
        <taxon>malvids</taxon>
        <taxon>Malvales</taxon>
        <taxon>Malvaceae</taxon>
        <taxon>Grewioideae</taxon>
        <taxon>Apeibeae</taxon>
        <taxon>Corchorus</taxon>
    </lineage>
</organism>
<dbReference type="OrthoDB" id="1696465at2759"/>
<dbReference type="Gramene" id="OMO52288">
    <property type="protein sequence ID" value="OMO52288"/>
    <property type="gene ID" value="CCACVL1_29282"/>
</dbReference>
<reference evidence="1 2" key="1">
    <citation type="submission" date="2013-09" db="EMBL/GenBank/DDBJ databases">
        <title>Corchorus capsularis genome sequencing.</title>
        <authorList>
            <person name="Alam M."/>
            <person name="Haque M.S."/>
            <person name="Islam M.S."/>
            <person name="Emdad E.M."/>
            <person name="Islam M.M."/>
            <person name="Ahmed B."/>
            <person name="Halim A."/>
            <person name="Hossen Q.M.M."/>
            <person name="Hossain M.Z."/>
            <person name="Ahmed R."/>
            <person name="Khan M.M."/>
            <person name="Islam R."/>
            <person name="Rashid M.M."/>
            <person name="Khan S.A."/>
            <person name="Rahman M.S."/>
            <person name="Alam M."/>
        </authorList>
    </citation>
    <scope>NUCLEOTIDE SEQUENCE [LARGE SCALE GENOMIC DNA]</scope>
    <source>
        <strain evidence="2">cv. CVL-1</strain>
        <tissue evidence="1">Whole seedling</tissue>
    </source>
</reference>
<dbReference type="EMBL" id="AWWV01015530">
    <property type="protein sequence ID" value="OMO52288.1"/>
    <property type="molecule type" value="Genomic_DNA"/>
</dbReference>